<proteinExistence type="predicted"/>
<dbReference type="Proteomes" id="UP000274556">
    <property type="component" value="Unassembled WGS sequence"/>
</dbReference>
<keyword evidence="4" id="KW-1185">Reference proteome</keyword>
<dbReference type="EMBL" id="RBXL01000001">
    <property type="protein sequence ID" value="RKT44440.1"/>
    <property type="molecule type" value="Genomic_DNA"/>
</dbReference>
<gene>
    <name evidence="3" type="ORF">BDD21_1822</name>
</gene>
<dbReference type="Gene3D" id="3.40.50.2000">
    <property type="entry name" value="Glycogen Phosphorylase B"/>
    <property type="match status" value="2"/>
</dbReference>
<reference evidence="3 4" key="1">
    <citation type="submission" date="2018-10" db="EMBL/GenBank/DDBJ databases">
        <title>Genomic Encyclopedia of Archaeal and Bacterial Type Strains, Phase II (KMG-II): from individual species to whole genera.</title>
        <authorList>
            <person name="Goeker M."/>
        </authorList>
    </citation>
    <scope>NUCLEOTIDE SEQUENCE [LARGE SCALE GENOMIC DNA]</scope>
    <source>
        <strain evidence="3 4">DSM 235</strain>
    </source>
</reference>
<dbReference type="PANTHER" id="PTHR45947">
    <property type="entry name" value="SULFOQUINOVOSYL TRANSFERASE SQD2"/>
    <property type="match status" value="1"/>
</dbReference>
<dbReference type="Pfam" id="PF13579">
    <property type="entry name" value="Glyco_trans_4_4"/>
    <property type="match status" value="1"/>
</dbReference>
<keyword evidence="3" id="KW-0808">Transferase</keyword>
<feature type="domain" description="Glycosyl transferase family 1" evidence="1">
    <location>
        <begin position="199"/>
        <end position="355"/>
    </location>
</feature>
<accession>A0A495V6W1</accession>
<dbReference type="InterPro" id="IPR001296">
    <property type="entry name" value="Glyco_trans_1"/>
</dbReference>
<evidence type="ECO:0000259" key="2">
    <source>
        <dbReference type="Pfam" id="PF13579"/>
    </source>
</evidence>
<comment type="caution">
    <text evidence="3">The sequence shown here is derived from an EMBL/GenBank/DDBJ whole genome shotgun (WGS) entry which is preliminary data.</text>
</comment>
<dbReference type="RefSeq" id="WP_120796879.1">
    <property type="nucleotide sequence ID" value="NZ_RBXL01000001.1"/>
</dbReference>
<sequence>MRVLHVGKFHPPFAGGMENFIADLLPALEAQGVCSAVLVHDEGRAGGHSPDASRIYRARSYGRVLYAPVSPSFPFRLHRAIRDFRPDLLHLHLPNTSAFWAMSVPSARALPWVVHWHADVVTRGGDPRLDRAYRLYRPFEQALLARSHLIIATSPPYLEASRALAPWQARCRVIPLGLDAGRLADPDPAMREDADRRWGKGVFRVLAVGRLARYKGFDRLIEAAAALPGCRILIVGAGDQEPRLSARLQELGLGARVELMGFRSDAEMHGLLATCDVLCLPSLERAEAFGLVLLEAMRFAKPVVASDIPGSGVGWVVREAGHGLTTAPGDAERLAAALRALQLDPGRRRQLGDAGAAALRIRFGIASTARAIAELYRLPELEAASPAEIGGR</sequence>
<feature type="domain" description="Glycosyltransferase subfamily 4-like N-terminal" evidence="2">
    <location>
        <begin position="15"/>
        <end position="177"/>
    </location>
</feature>
<dbReference type="GO" id="GO:0016757">
    <property type="term" value="F:glycosyltransferase activity"/>
    <property type="evidence" value="ECO:0007669"/>
    <property type="project" value="InterPro"/>
</dbReference>
<evidence type="ECO:0000313" key="3">
    <source>
        <dbReference type="EMBL" id="RKT44440.1"/>
    </source>
</evidence>
<protein>
    <submittedName>
        <fullName evidence="3">Glycosyltransferase involved in cell wall biosynthesis</fullName>
    </submittedName>
</protein>
<dbReference type="AlphaFoldDB" id="A0A495V6W1"/>
<evidence type="ECO:0000313" key="4">
    <source>
        <dbReference type="Proteomes" id="UP000274556"/>
    </source>
</evidence>
<organism evidence="3 4">
    <name type="scientific">Thiocapsa rosea</name>
    <dbReference type="NCBI Taxonomy" id="69360"/>
    <lineage>
        <taxon>Bacteria</taxon>
        <taxon>Pseudomonadati</taxon>
        <taxon>Pseudomonadota</taxon>
        <taxon>Gammaproteobacteria</taxon>
        <taxon>Chromatiales</taxon>
        <taxon>Chromatiaceae</taxon>
        <taxon>Thiocapsa</taxon>
    </lineage>
</organism>
<dbReference type="PANTHER" id="PTHR45947:SF3">
    <property type="entry name" value="SULFOQUINOVOSYL TRANSFERASE SQD2"/>
    <property type="match status" value="1"/>
</dbReference>
<name>A0A495V6W1_9GAMM</name>
<evidence type="ECO:0000259" key="1">
    <source>
        <dbReference type="Pfam" id="PF00534"/>
    </source>
</evidence>
<dbReference type="InterPro" id="IPR028098">
    <property type="entry name" value="Glyco_trans_4-like_N"/>
</dbReference>
<dbReference type="InterPro" id="IPR050194">
    <property type="entry name" value="Glycosyltransferase_grp1"/>
</dbReference>
<dbReference type="Pfam" id="PF00534">
    <property type="entry name" value="Glycos_transf_1"/>
    <property type="match status" value="1"/>
</dbReference>
<dbReference type="OrthoDB" id="6194329at2"/>
<dbReference type="SUPFAM" id="SSF53756">
    <property type="entry name" value="UDP-Glycosyltransferase/glycogen phosphorylase"/>
    <property type="match status" value="1"/>
</dbReference>